<dbReference type="PROSITE" id="PS51257">
    <property type="entry name" value="PROKAR_LIPOPROTEIN"/>
    <property type="match status" value="1"/>
</dbReference>
<proteinExistence type="predicted"/>
<organism evidence="1 2">
    <name type="scientific">Iodobacter fluviatilis</name>
    <dbReference type="NCBI Taxonomy" id="537"/>
    <lineage>
        <taxon>Bacteria</taxon>
        <taxon>Pseudomonadati</taxon>
        <taxon>Pseudomonadota</taxon>
        <taxon>Betaproteobacteria</taxon>
        <taxon>Neisseriales</taxon>
        <taxon>Chitinibacteraceae</taxon>
        <taxon>Iodobacter</taxon>
    </lineage>
</organism>
<protein>
    <recommendedName>
        <fullName evidence="3">Lipoprotein</fullName>
    </recommendedName>
</protein>
<dbReference type="KEGG" id="ifl:C1H71_16340"/>
<dbReference type="EMBL" id="CP025781">
    <property type="protein sequence ID" value="QBC44950.1"/>
    <property type="molecule type" value="Genomic_DNA"/>
</dbReference>
<sequence length="91" mass="9876">MKTLILTSLCLVLFGCEKAPKEIWQANKNVSAYANVNAAQGKAAFTIKKGEKCEAGETAYGKVDAYTKLNCKSGSGWVTESEHFTRLPTSK</sequence>
<dbReference type="Proteomes" id="UP000515917">
    <property type="component" value="Chromosome"/>
</dbReference>
<keyword evidence="2" id="KW-1185">Reference proteome</keyword>
<accession>A0A7G3GBN5</accession>
<name>A0A7G3GBN5_9NEIS</name>
<dbReference type="AlphaFoldDB" id="A0A7G3GBN5"/>
<evidence type="ECO:0000313" key="2">
    <source>
        <dbReference type="Proteomes" id="UP000515917"/>
    </source>
</evidence>
<gene>
    <name evidence="1" type="ORF">C1H71_16340</name>
</gene>
<evidence type="ECO:0000313" key="1">
    <source>
        <dbReference type="EMBL" id="QBC44950.1"/>
    </source>
</evidence>
<reference evidence="1 2" key="1">
    <citation type="submission" date="2018-01" db="EMBL/GenBank/DDBJ databases">
        <title>Genome sequence of Iodobacter sp. strain PCH194 isolated from Indian Trans-Himalaya.</title>
        <authorList>
            <person name="Kumar V."/>
            <person name="Thakur V."/>
            <person name="Kumar S."/>
            <person name="Singh D."/>
        </authorList>
    </citation>
    <scope>NUCLEOTIDE SEQUENCE [LARGE SCALE GENOMIC DNA]</scope>
    <source>
        <strain evidence="1 2">PCH194</strain>
    </source>
</reference>
<evidence type="ECO:0008006" key="3">
    <source>
        <dbReference type="Google" id="ProtNLM"/>
    </source>
</evidence>